<dbReference type="PROSITE" id="PS50893">
    <property type="entry name" value="ABC_TRANSPORTER_2"/>
    <property type="match status" value="1"/>
</dbReference>
<evidence type="ECO:0000256" key="1">
    <source>
        <dbReference type="ARBA" id="ARBA00022741"/>
    </source>
</evidence>
<dbReference type="InterPro" id="IPR015854">
    <property type="entry name" value="ABC_transpr_LolD-like"/>
</dbReference>
<dbReference type="InterPro" id="IPR003593">
    <property type="entry name" value="AAA+_ATPase"/>
</dbReference>
<dbReference type="Pfam" id="PF00005">
    <property type="entry name" value="ABC_tran"/>
    <property type="match status" value="1"/>
</dbReference>
<dbReference type="Proteomes" id="UP001597459">
    <property type="component" value="Unassembled WGS sequence"/>
</dbReference>
<comment type="caution">
    <text evidence="4">The sequence shown here is derived from an EMBL/GenBank/DDBJ whole genome shotgun (WGS) entry which is preliminary data.</text>
</comment>
<dbReference type="Gene3D" id="3.40.50.300">
    <property type="entry name" value="P-loop containing nucleotide triphosphate hydrolases"/>
    <property type="match status" value="1"/>
</dbReference>
<dbReference type="PANTHER" id="PTHR24220">
    <property type="entry name" value="IMPORT ATP-BINDING PROTEIN"/>
    <property type="match status" value="1"/>
</dbReference>
<gene>
    <name evidence="4" type="ORF">ACFSTE_16590</name>
</gene>
<dbReference type="InterPro" id="IPR017871">
    <property type="entry name" value="ABC_transporter-like_CS"/>
</dbReference>
<evidence type="ECO:0000259" key="3">
    <source>
        <dbReference type="PROSITE" id="PS50893"/>
    </source>
</evidence>
<name>A0ABW5NA08_9FLAO</name>
<dbReference type="SMART" id="SM00382">
    <property type="entry name" value="AAA"/>
    <property type="match status" value="1"/>
</dbReference>
<dbReference type="SUPFAM" id="SSF52540">
    <property type="entry name" value="P-loop containing nucleoside triphosphate hydrolases"/>
    <property type="match status" value="1"/>
</dbReference>
<dbReference type="InterPro" id="IPR027417">
    <property type="entry name" value="P-loop_NTPase"/>
</dbReference>
<keyword evidence="1" id="KW-0547">Nucleotide-binding</keyword>
<evidence type="ECO:0000256" key="2">
    <source>
        <dbReference type="ARBA" id="ARBA00022840"/>
    </source>
</evidence>
<organism evidence="4 5">
    <name type="scientific">Aquimarina hainanensis</name>
    <dbReference type="NCBI Taxonomy" id="1578017"/>
    <lineage>
        <taxon>Bacteria</taxon>
        <taxon>Pseudomonadati</taxon>
        <taxon>Bacteroidota</taxon>
        <taxon>Flavobacteriia</taxon>
        <taxon>Flavobacteriales</taxon>
        <taxon>Flavobacteriaceae</taxon>
        <taxon>Aquimarina</taxon>
    </lineage>
</organism>
<accession>A0ABW5NA08</accession>
<keyword evidence="2 4" id="KW-0067">ATP-binding</keyword>
<evidence type="ECO:0000313" key="5">
    <source>
        <dbReference type="Proteomes" id="UP001597459"/>
    </source>
</evidence>
<dbReference type="EMBL" id="JBHULX010000039">
    <property type="protein sequence ID" value="MFD2592460.1"/>
    <property type="molecule type" value="Genomic_DNA"/>
</dbReference>
<dbReference type="RefSeq" id="WP_254884046.1">
    <property type="nucleotide sequence ID" value="NZ_JBHULX010000039.1"/>
</dbReference>
<dbReference type="PANTHER" id="PTHR24220:SF611">
    <property type="entry name" value="ATP-BINDING COMPONENT OF ABC TRANSPORTER-RELATED"/>
    <property type="match status" value="1"/>
</dbReference>
<protein>
    <submittedName>
        <fullName evidence="4">ABC transporter ATP-binding protein</fullName>
    </submittedName>
</protein>
<evidence type="ECO:0000313" key="4">
    <source>
        <dbReference type="EMBL" id="MFD2592460.1"/>
    </source>
</evidence>
<sequence length="193" mass="21722">MFRFPDIHLERQEHLLILGVSGIGKTTFLHILAGILKPNKGSVKIGNIDISLLSNRALDTFRGSSIGLVFQKNLAIPSLSLLDSLKARLFFSKKPIDSKRINALLKRVQLYPYKHKKIRQLSQGQLQRLSIALAVIHQPTLILADEPTSSLDTENCNNMMQLLLEEAKEHNANLIVITHDDRIKPLFTKSITL</sequence>
<reference evidence="5" key="1">
    <citation type="journal article" date="2019" name="Int. J. Syst. Evol. Microbiol.">
        <title>The Global Catalogue of Microorganisms (GCM) 10K type strain sequencing project: providing services to taxonomists for standard genome sequencing and annotation.</title>
        <authorList>
            <consortium name="The Broad Institute Genomics Platform"/>
            <consortium name="The Broad Institute Genome Sequencing Center for Infectious Disease"/>
            <person name="Wu L."/>
            <person name="Ma J."/>
        </authorList>
    </citation>
    <scope>NUCLEOTIDE SEQUENCE [LARGE SCALE GENOMIC DNA]</scope>
    <source>
        <strain evidence="5">KCTC 42423</strain>
    </source>
</reference>
<keyword evidence="5" id="KW-1185">Reference proteome</keyword>
<dbReference type="InterPro" id="IPR003439">
    <property type="entry name" value="ABC_transporter-like_ATP-bd"/>
</dbReference>
<dbReference type="PROSITE" id="PS00211">
    <property type="entry name" value="ABC_TRANSPORTER_1"/>
    <property type="match status" value="1"/>
</dbReference>
<proteinExistence type="predicted"/>
<dbReference type="GO" id="GO:0005524">
    <property type="term" value="F:ATP binding"/>
    <property type="evidence" value="ECO:0007669"/>
    <property type="project" value="UniProtKB-KW"/>
</dbReference>
<feature type="domain" description="ABC transporter" evidence="3">
    <location>
        <begin position="2"/>
        <end position="191"/>
    </location>
</feature>